<comment type="pathway">
    <text evidence="6">Porphyrin-containing compound metabolism; protoheme biosynthesis.</text>
</comment>
<comment type="cofactor">
    <cofactor evidence="1 6">
        <name>FAD</name>
        <dbReference type="ChEBI" id="CHEBI:57692"/>
    </cofactor>
</comment>
<accession>A0A1M4U7U9</accession>
<dbReference type="PANTHER" id="PTHR42923:SF3">
    <property type="entry name" value="PROTOPORPHYRINOGEN OXIDASE"/>
    <property type="match status" value="1"/>
</dbReference>
<dbReference type="AlphaFoldDB" id="A0A1M4U7U9"/>
<dbReference type="InterPro" id="IPR050464">
    <property type="entry name" value="Zeta_carotene_desat/Oxidored"/>
</dbReference>
<dbReference type="EC" id="1.3.3.15" evidence="6"/>
<dbReference type="SUPFAM" id="SSF54373">
    <property type="entry name" value="FAD-linked reductases, C-terminal domain"/>
    <property type="match status" value="1"/>
</dbReference>
<dbReference type="NCBIfam" id="TIGR00562">
    <property type="entry name" value="proto_IX_ox"/>
    <property type="match status" value="1"/>
</dbReference>
<dbReference type="GO" id="GO:0005737">
    <property type="term" value="C:cytoplasm"/>
    <property type="evidence" value="ECO:0007669"/>
    <property type="project" value="UniProtKB-SubCell"/>
</dbReference>
<dbReference type="Pfam" id="PF01593">
    <property type="entry name" value="Amino_oxidase"/>
    <property type="match status" value="1"/>
</dbReference>
<dbReference type="SUPFAM" id="SSF51905">
    <property type="entry name" value="FAD/NAD(P)-binding domain"/>
    <property type="match status" value="1"/>
</dbReference>
<dbReference type="InterPro" id="IPR002937">
    <property type="entry name" value="Amino_oxidase"/>
</dbReference>
<keyword evidence="7" id="KW-0472">Membrane</keyword>
<keyword evidence="6" id="KW-0963">Cytoplasm</keyword>
<evidence type="ECO:0000256" key="7">
    <source>
        <dbReference type="SAM" id="Phobius"/>
    </source>
</evidence>
<keyword evidence="5 6" id="KW-0350">Heme biosynthesis</keyword>
<organism evidence="9 10">
    <name type="scientific">Bacteroides luti</name>
    <dbReference type="NCBI Taxonomy" id="1297750"/>
    <lineage>
        <taxon>Bacteria</taxon>
        <taxon>Pseudomonadati</taxon>
        <taxon>Bacteroidota</taxon>
        <taxon>Bacteroidia</taxon>
        <taxon>Bacteroidales</taxon>
        <taxon>Bacteroidaceae</taxon>
        <taxon>Bacteroides</taxon>
    </lineage>
</organism>
<dbReference type="PANTHER" id="PTHR42923">
    <property type="entry name" value="PROTOPORPHYRINOGEN OXIDASE"/>
    <property type="match status" value="1"/>
</dbReference>
<evidence type="ECO:0000256" key="6">
    <source>
        <dbReference type="RuleBase" id="RU364052"/>
    </source>
</evidence>
<evidence type="ECO:0000256" key="1">
    <source>
        <dbReference type="ARBA" id="ARBA00001974"/>
    </source>
</evidence>
<dbReference type="InterPro" id="IPR036188">
    <property type="entry name" value="FAD/NAD-bd_sf"/>
</dbReference>
<comment type="similarity">
    <text evidence="6">Belongs to the protoporphyrinogen/coproporphyrinogen oxidase family. Coproporphyrinogen III oxidase subfamily.</text>
</comment>
<evidence type="ECO:0000313" key="9">
    <source>
        <dbReference type="EMBL" id="SHE52734.1"/>
    </source>
</evidence>
<protein>
    <recommendedName>
        <fullName evidence="6">Coproporphyrinogen III oxidase</fullName>
        <ecNumber evidence="6">1.3.3.15</ecNumber>
    </recommendedName>
</protein>
<comment type="function">
    <text evidence="6">Involved in coproporphyrin-dependent heme b biosynthesis. Catalyzes the oxidation of coproporphyrinogen III to coproporphyrin III.</text>
</comment>
<feature type="domain" description="Amine oxidase" evidence="8">
    <location>
        <begin position="17"/>
        <end position="454"/>
    </location>
</feature>
<evidence type="ECO:0000256" key="2">
    <source>
        <dbReference type="ARBA" id="ARBA00022630"/>
    </source>
</evidence>
<proteinExistence type="inferred from homology"/>
<sequence>MDKNKDVDVVVIGAGVTGLVTAFLLTRKGLKVLLLEKSNRVGGQMRSIREDGFVFESGPNTGVVSNPEVVELFQMLQGCCSIENARKEAKVRLIWKNGAFHPLPSSLSTAVSTPLFTWNDKIRILFEPFRKKGDNPFESIGELTRRRLGQSFLDYAVDPFISGIYAGDPSKLVTRFALPKLYNLEQNYGSFIRGAIKKAGEPKSDRDKLPTKEVFSVPGGFESLATALAKEIKEENIRLSQEGISVQPVADGWETVLSASEERIHSRYVVSTAAAYDLPSILPFIEDKDMKPISSLHYAPVIQVGVGVVKADGHVPNAFGGLVPSREKQQMLGILFPSSCFSDRCPEGGGNLSFFIGGSKHPEYLSYTDEQLESLVKKSLSKMLGFPANYTPDKIKIFRHERAIPQYEADTEARLASIAGLEKQYSGLFLAGGIRDGIGMADRIKQATRIAEEIANLN</sequence>
<keyword evidence="10" id="KW-1185">Reference proteome</keyword>
<reference evidence="9 10" key="1">
    <citation type="submission" date="2016-11" db="EMBL/GenBank/DDBJ databases">
        <authorList>
            <person name="Jaros S."/>
            <person name="Januszkiewicz K."/>
            <person name="Wedrychowicz H."/>
        </authorList>
    </citation>
    <scope>NUCLEOTIDE SEQUENCE [LARGE SCALE GENOMIC DNA]</scope>
    <source>
        <strain evidence="9 10">DSM 26991</strain>
    </source>
</reference>
<dbReference type="GO" id="GO:0006783">
    <property type="term" value="P:heme biosynthetic process"/>
    <property type="evidence" value="ECO:0007669"/>
    <property type="project" value="UniProtKB-UniRule"/>
</dbReference>
<comment type="subcellular location">
    <subcellularLocation>
        <location evidence="6">Cytoplasm</location>
    </subcellularLocation>
</comment>
<dbReference type="Gene3D" id="3.90.660.20">
    <property type="entry name" value="Protoporphyrinogen oxidase, mitochondrial, domain 2"/>
    <property type="match status" value="1"/>
</dbReference>
<keyword evidence="4 6" id="KW-0560">Oxidoreductase</keyword>
<dbReference type="GO" id="GO:0004729">
    <property type="term" value="F:oxygen-dependent protoporphyrinogen oxidase activity"/>
    <property type="evidence" value="ECO:0007669"/>
    <property type="project" value="UniProtKB-UniRule"/>
</dbReference>
<gene>
    <name evidence="9" type="ORF">SAMN05444405_10218</name>
</gene>
<keyword evidence="7" id="KW-1133">Transmembrane helix</keyword>
<keyword evidence="7" id="KW-0812">Transmembrane</keyword>
<evidence type="ECO:0000259" key="8">
    <source>
        <dbReference type="Pfam" id="PF01593"/>
    </source>
</evidence>
<feature type="transmembrane region" description="Helical" evidence="7">
    <location>
        <begin position="7"/>
        <end position="25"/>
    </location>
</feature>
<keyword evidence="2 6" id="KW-0285">Flavoprotein</keyword>
<comment type="catalytic activity">
    <reaction evidence="6">
        <text>coproporphyrinogen III + 3 O2 = coproporphyrin III + 3 H2O2</text>
        <dbReference type="Rhea" id="RHEA:43436"/>
        <dbReference type="ChEBI" id="CHEBI:15379"/>
        <dbReference type="ChEBI" id="CHEBI:16240"/>
        <dbReference type="ChEBI" id="CHEBI:57309"/>
        <dbReference type="ChEBI" id="CHEBI:131725"/>
        <dbReference type="EC" id="1.3.3.15"/>
    </reaction>
</comment>
<evidence type="ECO:0000313" key="10">
    <source>
        <dbReference type="Proteomes" id="UP000184509"/>
    </source>
</evidence>
<dbReference type="STRING" id="1297750.SAMN05444405_10218"/>
<dbReference type="EMBL" id="FQTV01000002">
    <property type="protein sequence ID" value="SHE52734.1"/>
    <property type="molecule type" value="Genomic_DNA"/>
</dbReference>
<dbReference type="UniPathway" id="UPA00252"/>
<evidence type="ECO:0000256" key="4">
    <source>
        <dbReference type="ARBA" id="ARBA00023002"/>
    </source>
</evidence>
<dbReference type="InterPro" id="IPR004572">
    <property type="entry name" value="Protoporphyrinogen_oxidase"/>
</dbReference>
<dbReference type="Gene3D" id="1.10.3110.10">
    <property type="entry name" value="protoporphyrinogen ix oxidase, domain 3"/>
    <property type="match status" value="1"/>
</dbReference>
<evidence type="ECO:0000256" key="5">
    <source>
        <dbReference type="ARBA" id="ARBA00023133"/>
    </source>
</evidence>
<dbReference type="Proteomes" id="UP000184509">
    <property type="component" value="Unassembled WGS sequence"/>
</dbReference>
<evidence type="ECO:0000256" key="3">
    <source>
        <dbReference type="ARBA" id="ARBA00022827"/>
    </source>
</evidence>
<dbReference type="OrthoDB" id="9805195at2"/>
<dbReference type="RefSeq" id="WP_073398845.1">
    <property type="nucleotide sequence ID" value="NZ_FQTV01000002.1"/>
</dbReference>
<name>A0A1M4U7U9_9BACE</name>
<dbReference type="Gene3D" id="3.50.50.60">
    <property type="entry name" value="FAD/NAD(P)-binding domain"/>
    <property type="match status" value="1"/>
</dbReference>
<keyword evidence="3 6" id="KW-0274">FAD</keyword>